<comment type="cofactor">
    <cofactor evidence="1">
        <name>pyridoxal 5'-phosphate</name>
        <dbReference type="ChEBI" id="CHEBI:597326"/>
    </cofactor>
</comment>
<evidence type="ECO:0000256" key="6">
    <source>
        <dbReference type="ARBA" id="ARBA00023004"/>
    </source>
</evidence>
<gene>
    <name evidence="10" type="ORF">GCM10025866_23100</name>
</gene>
<dbReference type="Pfam" id="PF00266">
    <property type="entry name" value="Aminotran_5"/>
    <property type="match status" value="1"/>
</dbReference>
<dbReference type="Gene3D" id="3.40.640.10">
    <property type="entry name" value="Type I PLP-dependent aspartate aminotransferase-like (Major domain)"/>
    <property type="match status" value="1"/>
</dbReference>
<evidence type="ECO:0000256" key="8">
    <source>
        <dbReference type="ARBA" id="ARBA00050776"/>
    </source>
</evidence>
<dbReference type="InterPro" id="IPR015422">
    <property type="entry name" value="PyrdxlP-dep_Trfase_small"/>
</dbReference>
<reference evidence="11" key="1">
    <citation type="journal article" date="2019" name="Int. J. Syst. Evol. Microbiol.">
        <title>The Global Catalogue of Microorganisms (GCM) 10K type strain sequencing project: providing services to taxonomists for standard genome sequencing and annotation.</title>
        <authorList>
            <consortium name="The Broad Institute Genomics Platform"/>
            <consortium name="The Broad Institute Genome Sequencing Center for Infectious Disease"/>
            <person name="Wu L."/>
            <person name="Ma J."/>
        </authorList>
    </citation>
    <scope>NUCLEOTIDE SEQUENCE [LARGE SCALE GENOMIC DNA]</scope>
    <source>
        <strain evidence="11">NBRC 108725</strain>
    </source>
</reference>
<sequence length="396" mass="40097">MGTMAIYLDHAATTPLRPEVLEGYTEALRVVGNPSSIHAHGQTAKRMLEEARERVAAALGCDPVEVIFTSGGTEAINTAIKGMFWARVAAGAPPRVLLPGGEHHATLDTVAWLAAHEGAEVLELPVDGRAALPPDVLDGALAGGAALVTALWASNEVGTVQPVAELAAVAARHGIPMHADAVAALGQVPVDFRSSGLAALSVSAHKIGGPVGIGALVLGRRAIAEPLVHGGGQQRGIRSGTQDVAGAVAFGIAATLAAEELAATGAELAELRDRLIAGVLGSVPGAVLRGAEPGPNRLPGNAHFTFAGCDGDSLLFLLDMEGFSVSTGPACTAGVSELSHVLLAMGVPVEEARGALRFTLGAGSTAADVDALLQVLPGVVTRARRAGHSDRVPQLH</sequence>
<comment type="similarity">
    <text evidence="2">Belongs to the class-V pyridoxal-phosphate-dependent aminotransferase family. NifS/IscS subfamily.</text>
</comment>
<evidence type="ECO:0000256" key="7">
    <source>
        <dbReference type="ARBA" id="ARBA00023014"/>
    </source>
</evidence>
<dbReference type="InterPro" id="IPR015421">
    <property type="entry name" value="PyrdxlP-dep_Trfase_major"/>
</dbReference>
<name>A0ABN6XNE5_9MICO</name>
<accession>A0ABN6XNE5</accession>
<dbReference type="PANTHER" id="PTHR11601">
    <property type="entry name" value="CYSTEINE DESULFURYLASE FAMILY MEMBER"/>
    <property type="match status" value="1"/>
</dbReference>
<dbReference type="PANTHER" id="PTHR11601:SF34">
    <property type="entry name" value="CYSTEINE DESULFURASE"/>
    <property type="match status" value="1"/>
</dbReference>
<protein>
    <submittedName>
        <fullName evidence="10">Cysteine desulfurase</fullName>
    </submittedName>
</protein>
<evidence type="ECO:0000256" key="3">
    <source>
        <dbReference type="ARBA" id="ARBA00022679"/>
    </source>
</evidence>
<evidence type="ECO:0000256" key="2">
    <source>
        <dbReference type="ARBA" id="ARBA00006490"/>
    </source>
</evidence>
<keyword evidence="3" id="KW-0808">Transferase</keyword>
<evidence type="ECO:0000256" key="5">
    <source>
        <dbReference type="ARBA" id="ARBA00022898"/>
    </source>
</evidence>
<dbReference type="InterPro" id="IPR016454">
    <property type="entry name" value="Cysteine_dSase"/>
</dbReference>
<keyword evidence="7" id="KW-0411">Iron-sulfur</keyword>
<evidence type="ECO:0000259" key="9">
    <source>
        <dbReference type="Pfam" id="PF00266"/>
    </source>
</evidence>
<comment type="catalytic activity">
    <reaction evidence="8">
        <text>(sulfur carrier)-H + L-cysteine = (sulfur carrier)-SH + L-alanine</text>
        <dbReference type="Rhea" id="RHEA:43892"/>
        <dbReference type="Rhea" id="RHEA-COMP:14737"/>
        <dbReference type="Rhea" id="RHEA-COMP:14739"/>
        <dbReference type="ChEBI" id="CHEBI:29917"/>
        <dbReference type="ChEBI" id="CHEBI:35235"/>
        <dbReference type="ChEBI" id="CHEBI:57972"/>
        <dbReference type="ChEBI" id="CHEBI:64428"/>
        <dbReference type="EC" id="2.8.1.7"/>
    </reaction>
</comment>
<dbReference type="Gene3D" id="1.10.260.50">
    <property type="match status" value="1"/>
</dbReference>
<dbReference type="Gene3D" id="3.90.1150.10">
    <property type="entry name" value="Aspartate Aminotransferase, domain 1"/>
    <property type="match status" value="1"/>
</dbReference>
<keyword evidence="11" id="KW-1185">Reference proteome</keyword>
<keyword evidence="4" id="KW-0479">Metal-binding</keyword>
<keyword evidence="6" id="KW-0408">Iron</keyword>
<evidence type="ECO:0000313" key="10">
    <source>
        <dbReference type="EMBL" id="BDZ46401.1"/>
    </source>
</evidence>
<dbReference type="SUPFAM" id="SSF53383">
    <property type="entry name" value="PLP-dependent transferases"/>
    <property type="match status" value="1"/>
</dbReference>
<dbReference type="PIRSF" id="PIRSF005572">
    <property type="entry name" value="NifS"/>
    <property type="match status" value="1"/>
</dbReference>
<feature type="domain" description="Aminotransferase class V" evidence="9">
    <location>
        <begin position="6"/>
        <end position="372"/>
    </location>
</feature>
<dbReference type="EMBL" id="AP027731">
    <property type="protein sequence ID" value="BDZ46401.1"/>
    <property type="molecule type" value="Genomic_DNA"/>
</dbReference>
<evidence type="ECO:0000256" key="4">
    <source>
        <dbReference type="ARBA" id="ARBA00022723"/>
    </source>
</evidence>
<evidence type="ECO:0000256" key="1">
    <source>
        <dbReference type="ARBA" id="ARBA00001933"/>
    </source>
</evidence>
<organism evidence="10 11">
    <name type="scientific">Naasia aerilata</name>
    <dbReference type="NCBI Taxonomy" id="1162966"/>
    <lineage>
        <taxon>Bacteria</taxon>
        <taxon>Bacillati</taxon>
        <taxon>Actinomycetota</taxon>
        <taxon>Actinomycetes</taxon>
        <taxon>Micrococcales</taxon>
        <taxon>Microbacteriaceae</taxon>
        <taxon>Naasia</taxon>
    </lineage>
</organism>
<evidence type="ECO:0000313" key="11">
    <source>
        <dbReference type="Proteomes" id="UP001321498"/>
    </source>
</evidence>
<dbReference type="Proteomes" id="UP001321498">
    <property type="component" value="Chromosome"/>
</dbReference>
<proteinExistence type="inferred from homology"/>
<dbReference type="InterPro" id="IPR015424">
    <property type="entry name" value="PyrdxlP-dep_Trfase"/>
</dbReference>
<keyword evidence="5" id="KW-0663">Pyridoxal phosphate</keyword>
<dbReference type="InterPro" id="IPR000192">
    <property type="entry name" value="Aminotrans_V_dom"/>
</dbReference>